<dbReference type="PANTHER" id="PTHR48021">
    <property type="match status" value="1"/>
</dbReference>
<reference evidence="7 8" key="1">
    <citation type="submission" date="2017-12" db="EMBL/GenBank/DDBJ databases">
        <title>Hemimetabolous genomes reveal molecular basis of termite eusociality.</title>
        <authorList>
            <person name="Harrison M.C."/>
            <person name="Jongepier E."/>
            <person name="Robertson H.M."/>
            <person name="Arning N."/>
            <person name="Bitard-Feildel T."/>
            <person name="Chao H."/>
            <person name="Childers C.P."/>
            <person name="Dinh H."/>
            <person name="Doddapaneni H."/>
            <person name="Dugan S."/>
            <person name="Gowin J."/>
            <person name="Greiner C."/>
            <person name="Han Y."/>
            <person name="Hu H."/>
            <person name="Hughes D.S.T."/>
            <person name="Huylmans A.-K."/>
            <person name="Kemena C."/>
            <person name="Kremer L.P.M."/>
            <person name="Lee S.L."/>
            <person name="Lopez-Ezquerra A."/>
            <person name="Mallet L."/>
            <person name="Monroy-Kuhn J.M."/>
            <person name="Moser A."/>
            <person name="Murali S.C."/>
            <person name="Muzny D.M."/>
            <person name="Otani S."/>
            <person name="Piulachs M.-D."/>
            <person name="Poelchau M."/>
            <person name="Qu J."/>
            <person name="Schaub F."/>
            <person name="Wada-Katsumata A."/>
            <person name="Worley K.C."/>
            <person name="Xie Q."/>
            <person name="Ylla G."/>
            <person name="Poulsen M."/>
            <person name="Gibbs R.A."/>
            <person name="Schal C."/>
            <person name="Richards S."/>
            <person name="Belles X."/>
            <person name="Korb J."/>
            <person name="Bornberg-Bauer E."/>
        </authorList>
    </citation>
    <scope>NUCLEOTIDE SEQUENCE [LARGE SCALE GENOMIC DNA]</scope>
    <source>
        <tissue evidence="7">Whole body</tissue>
    </source>
</reference>
<feature type="transmembrane region" description="Helical" evidence="5">
    <location>
        <begin position="53"/>
        <end position="80"/>
    </location>
</feature>
<dbReference type="GO" id="GO:0022857">
    <property type="term" value="F:transmembrane transporter activity"/>
    <property type="evidence" value="ECO:0007669"/>
    <property type="project" value="InterPro"/>
</dbReference>
<feature type="transmembrane region" description="Helical" evidence="5">
    <location>
        <begin position="550"/>
        <end position="571"/>
    </location>
</feature>
<feature type="transmembrane region" description="Helical" evidence="5">
    <location>
        <begin position="132"/>
        <end position="151"/>
    </location>
</feature>
<feature type="transmembrane region" description="Helical" evidence="5">
    <location>
        <begin position="409"/>
        <end position="427"/>
    </location>
</feature>
<keyword evidence="3 5" id="KW-1133">Transmembrane helix</keyword>
<dbReference type="EMBL" id="NEVH01002996">
    <property type="protein sequence ID" value="PNF40882.1"/>
    <property type="molecule type" value="Genomic_DNA"/>
</dbReference>
<evidence type="ECO:0000313" key="8">
    <source>
        <dbReference type="Proteomes" id="UP000235965"/>
    </source>
</evidence>
<dbReference type="Pfam" id="PF00083">
    <property type="entry name" value="Sugar_tr"/>
    <property type="match status" value="2"/>
</dbReference>
<dbReference type="InParanoid" id="A0A2J7RJ82"/>
<dbReference type="InterPro" id="IPR050549">
    <property type="entry name" value="MFS_Trehalose_Transporter"/>
</dbReference>
<feature type="transmembrane region" description="Helical" evidence="5">
    <location>
        <begin position="447"/>
        <end position="467"/>
    </location>
</feature>
<dbReference type="PROSITE" id="PS50850">
    <property type="entry name" value="MFS"/>
    <property type="match status" value="1"/>
</dbReference>
<evidence type="ECO:0000259" key="6">
    <source>
        <dbReference type="PROSITE" id="PS50850"/>
    </source>
</evidence>
<evidence type="ECO:0000256" key="4">
    <source>
        <dbReference type="ARBA" id="ARBA00023136"/>
    </source>
</evidence>
<feature type="domain" description="Major facilitator superfamily (MFS) profile" evidence="6">
    <location>
        <begin position="37"/>
        <end position="605"/>
    </location>
</feature>
<evidence type="ECO:0000256" key="3">
    <source>
        <dbReference type="ARBA" id="ARBA00022989"/>
    </source>
</evidence>
<feature type="transmembrane region" description="Helical" evidence="5">
    <location>
        <begin position="206"/>
        <end position="227"/>
    </location>
</feature>
<name>A0A2J7RJ82_9NEOP</name>
<dbReference type="Gene3D" id="1.20.1250.20">
    <property type="entry name" value="MFS general substrate transporter like domains"/>
    <property type="match status" value="2"/>
</dbReference>
<proteinExistence type="predicted"/>
<sequence>MFQLLTYIAASIRTMEASNHSTGTMMTMDTEALPTHSTQIRTVSRFREALPQVLAMCAANMMMVNLALPFSLSTLVIASLHRSGVDLSMDDTVASWFGSLPFFCQPIGSLASGFIVQWLGRKRFLMIINIPYFVGCILISTAPSITVLVLANTLLGTTVGLCEAPLNSYFGEICQPSLRSILTGSGAIFYQVGMFTLFVLGSMTSWRTSAGIVAVIPIVTILMLSMVPESPIWLVSQGRTKDAEAALCWLRGWVDESAVQFELEKLVKYHETATKKSAQRLRKNTAKNIPLELQKMSNYKQSPELTSLLPCTDVKLLNDQQEMNQATDDNVHLPSDKDGSPIVGIDLAKGMATVVSRDESEFMSSGKEEVIGEELSPEFAIIGGHDGDRRLSKPAAIIRMLLERETLRPLFLTVSFFSFYAFGGIPSVRPFLVEVVESFHSPIESSWSTVMMATAAFMGSVLMIGSVNRLGKRILALASTAVCALSCLLLGLYGYLFIAPVTRVSEDENVLAATWVPLMLLAVLFFSNAIQGEIPWLLVAEAFPFRTRGFASGMAAAVSYFMSFLGAKTFLNIQQSLQLYGSFWLYGAVNSFCFAFLYFLLPETEGKSLEDIERIFAGSSPVKATR</sequence>
<comment type="caution">
    <text evidence="7">The sequence shown here is derived from an EMBL/GenBank/DDBJ whole genome shotgun (WGS) entry which is preliminary data.</text>
</comment>
<evidence type="ECO:0000256" key="2">
    <source>
        <dbReference type="ARBA" id="ARBA00022692"/>
    </source>
</evidence>
<keyword evidence="4 5" id="KW-0472">Membrane</keyword>
<dbReference type="Proteomes" id="UP000235965">
    <property type="component" value="Unassembled WGS sequence"/>
</dbReference>
<comment type="subcellular location">
    <subcellularLocation>
        <location evidence="1">Membrane</location>
        <topology evidence="1">Multi-pass membrane protein</topology>
    </subcellularLocation>
</comment>
<dbReference type="PANTHER" id="PTHR48021:SF39">
    <property type="entry name" value="MAJOR FACILITATOR SUPERFAMILY (MFS) PROFILE DOMAIN-CONTAINING PROTEIN"/>
    <property type="match status" value="1"/>
</dbReference>
<keyword evidence="8" id="KW-1185">Reference proteome</keyword>
<dbReference type="SUPFAM" id="SSF103473">
    <property type="entry name" value="MFS general substrate transporter"/>
    <property type="match status" value="1"/>
</dbReference>
<dbReference type="STRING" id="105785.A0A2J7RJ82"/>
<dbReference type="InterPro" id="IPR036259">
    <property type="entry name" value="MFS_trans_sf"/>
</dbReference>
<evidence type="ECO:0000313" key="7">
    <source>
        <dbReference type="EMBL" id="PNF40882.1"/>
    </source>
</evidence>
<keyword evidence="2 5" id="KW-0812">Transmembrane</keyword>
<dbReference type="GO" id="GO:0016020">
    <property type="term" value="C:membrane"/>
    <property type="evidence" value="ECO:0007669"/>
    <property type="project" value="UniProtKB-SubCell"/>
</dbReference>
<feature type="transmembrane region" description="Helical" evidence="5">
    <location>
        <begin position="583"/>
        <end position="601"/>
    </location>
</feature>
<gene>
    <name evidence="7" type="ORF">B7P43_G15377</name>
</gene>
<feature type="transmembrane region" description="Helical" evidence="5">
    <location>
        <begin position="100"/>
        <end position="120"/>
    </location>
</feature>
<dbReference type="InterPro" id="IPR020846">
    <property type="entry name" value="MFS_dom"/>
</dbReference>
<organism evidence="7 8">
    <name type="scientific">Cryptotermes secundus</name>
    <dbReference type="NCBI Taxonomy" id="105785"/>
    <lineage>
        <taxon>Eukaryota</taxon>
        <taxon>Metazoa</taxon>
        <taxon>Ecdysozoa</taxon>
        <taxon>Arthropoda</taxon>
        <taxon>Hexapoda</taxon>
        <taxon>Insecta</taxon>
        <taxon>Pterygota</taxon>
        <taxon>Neoptera</taxon>
        <taxon>Polyneoptera</taxon>
        <taxon>Dictyoptera</taxon>
        <taxon>Blattodea</taxon>
        <taxon>Blattoidea</taxon>
        <taxon>Termitoidae</taxon>
        <taxon>Kalotermitidae</taxon>
        <taxon>Cryptotermitinae</taxon>
        <taxon>Cryptotermes</taxon>
    </lineage>
</organism>
<dbReference type="OrthoDB" id="6133115at2759"/>
<accession>A0A2J7RJ82</accession>
<evidence type="ECO:0000256" key="5">
    <source>
        <dbReference type="SAM" id="Phobius"/>
    </source>
</evidence>
<feature type="transmembrane region" description="Helical" evidence="5">
    <location>
        <begin position="474"/>
        <end position="498"/>
    </location>
</feature>
<dbReference type="InterPro" id="IPR005828">
    <property type="entry name" value="MFS_sugar_transport-like"/>
</dbReference>
<dbReference type="AlphaFoldDB" id="A0A2J7RJ82"/>
<feature type="transmembrane region" description="Helical" evidence="5">
    <location>
        <begin position="510"/>
        <end position="530"/>
    </location>
</feature>
<protein>
    <recommendedName>
        <fullName evidence="6">Major facilitator superfamily (MFS) profile domain-containing protein</fullName>
    </recommendedName>
</protein>
<evidence type="ECO:0000256" key="1">
    <source>
        <dbReference type="ARBA" id="ARBA00004141"/>
    </source>
</evidence>